<dbReference type="InterPro" id="IPR004358">
    <property type="entry name" value="Sig_transdc_His_kin-like_C"/>
</dbReference>
<dbReference type="InterPro" id="IPR003594">
    <property type="entry name" value="HATPase_dom"/>
</dbReference>
<dbReference type="SMART" id="SM00387">
    <property type="entry name" value="HATPase_c"/>
    <property type="match status" value="1"/>
</dbReference>
<dbReference type="SUPFAM" id="SSF47384">
    <property type="entry name" value="Homodimeric domain of signal transducing histidine kinase"/>
    <property type="match status" value="1"/>
</dbReference>
<keyword evidence="26" id="KW-0614">Plasmid</keyword>
<evidence type="ECO:0000256" key="15">
    <source>
        <dbReference type="ARBA" id="ARBA00022912"/>
    </source>
</evidence>
<dbReference type="Gene3D" id="1.10.287.130">
    <property type="match status" value="1"/>
</dbReference>
<evidence type="ECO:0000256" key="2">
    <source>
        <dbReference type="ARBA" id="ARBA00001936"/>
    </source>
</evidence>
<dbReference type="PROSITE" id="PS50109">
    <property type="entry name" value="HIS_KIN"/>
    <property type="match status" value="1"/>
</dbReference>
<dbReference type="PROSITE" id="PS50885">
    <property type="entry name" value="HAMP"/>
    <property type="match status" value="1"/>
</dbReference>
<evidence type="ECO:0000256" key="10">
    <source>
        <dbReference type="ARBA" id="ARBA00022741"/>
    </source>
</evidence>
<keyword evidence="27" id="KW-1185">Reference proteome</keyword>
<evidence type="ECO:0000256" key="19">
    <source>
        <dbReference type="ARBA" id="ARBA00023026"/>
    </source>
</evidence>
<evidence type="ECO:0000256" key="17">
    <source>
        <dbReference type="ARBA" id="ARBA00023012"/>
    </source>
</evidence>
<reference evidence="26" key="1">
    <citation type="submission" date="2022-06" db="EMBL/GenBank/DDBJ databases">
        <title>Complete genome sequence of Streptomyces nigrescens HEK616.</title>
        <authorList>
            <person name="Asamizu S."/>
            <person name="Onaka H."/>
        </authorList>
    </citation>
    <scope>NUCLEOTIDE SEQUENCE</scope>
    <source>
        <strain evidence="26">HEK616</strain>
        <plasmid evidence="26">SNP1</plasmid>
    </source>
</reference>
<evidence type="ECO:0000256" key="23">
    <source>
        <dbReference type="SAM" id="Phobius"/>
    </source>
</evidence>
<dbReference type="PRINTS" id="PR00344">
    <property type="entry name" value="BCTRLSENSOR"/>
</dbReference>
<comment type="subcellular location">
    <subcellularLocation>
        <location evidence="4">Cell membrane</location>
        <topology evidence="4">Multi-pass membrane protein</topology>
    </subcellularLocation>
</comment>
<keyword evidence="17" id="KW-0902">Two-component regulatory system</keyword>
<geneLocation type="plasmid" evidence="26 27">
    <name>SNP1</name>
</geneLocation>
<comment type="cofactor">
    <cofactor evidence="2">
        <name>Mn(2+)</name>
        <dbReference type="ChEBI" id="CHEBI:29035"/>
    </cofactor>
</comment>
<dbReference type="SUPFAM" id="SSF55874">
    <property type="entry name" value="ATPase domain of HSP90 chaperone/DNA topoisomerase II/histidine kinase"/>
    <property type="match status" value="1"/>
</dbReference>
<comment type="cofactor">
    <cofactor evidence="3">
        <name>Mg(2+)</name>
        <dbReference type="ChEBI" id="CHEBI:18420"/>
    </cofactor>
</comment>
<evidence type="ECO:0000256" key="11">
    <source>
        <dbReference type="ARBA" id="ARBA00022777"/>
    </source>
</evidence>
<dbReference type="PANTHER" id="PTHR44936:SF9">
    <property type="entry name" value="SENSOR PROTEIN CREC"/>
    <property type="match status" value="1"/>
</dbReference>
<accession>A0ABM8A743</accession>
<evidence type="ECO:0000256" key="14">
    <source>
        <dbReference type="ARBA" id="ARBA00022842"/>
    </source>
</evidence>
<evidence type="ECO:0000256" key="18">
    <source>
        <dbReference type="ARBA" id="ARBA00023016"/>
    </source>
</evidence>
<keyword evidence="13" id="KW-0067">ATP-binding</keyword>
<feature type="domain" description="Histidine kinase" evidence="24">
    <location>
        <begin position="257"/>
        <end position="462"/>
    </location>
</feature>
<keyword evidence="19" id="KW-0843">Virulence</keyword>
<keyword evidence="6" id="KW-1003">Cell membrane</keyword>
<dbReference type="RefSeq" id="WP_261958052.1">
    <property type="nucleotide sequence ID" value="NZ_AP026074.1"/>
</dbReference>
<comment type="catalytic activity">
    <reaction evidence="1">
        <text>ATP + protein L-histidine = ADP + protein N-phospho-L-histidine.</text>
        <dbReference type="EC" id="2.7.13.3"/>
    </reaction>
</comment>
<keyword evidence="8" id="KW-0808">Transferase</keyword>
<evidence type="ECO:0000256" key="16">
    <source>
        <dbReference type="ARBA" id="ARBA00022989"/>
    </source>
</evidence>
<dbReference type="InterPro" id="IPR036890">
    <property type="entry name" value="HATPase_C_sf"/>
</dbReference>
<evidence type="ECO:0000256" key="13">
    <source>
        <dbReference type="ARBA" id="ARBA00022840"/>
    </source>
</evidence>
<keyword evidence="20" id="KW-0464">Manganese</keyword>
<proteinExistence type="predicted"/>
<keyword evidence="9 23" id="KW-0812">Transmembrane</keyword>
<evidence type="ECO:0000256" key="9">
    <source>
        <dbReference type="ARBA" id="ARBA00022692"/>
    </source>
</evidence>
<keyword evidence="10" id="KW-0547">Nucleotide-binding</keyword>
<protein>
    <recommendedName>
        <fullName evidence="21">Signal transduction histidine-protein kinase/phosphatase MprB</fullName>
        <ecNumber evidence="5">2.7.13.3</ecNumber>
    </recommendedName>
    <alternativeName>
        <fullName evidence="22">Mycobacterial persistence regulator B</fullName>
    </alternativeName>
</protein>
<evidence type="ECO:0000256" key="22">
    <source>
        <dbReference type="ARBA" id="ARBA00041776"/>
    </source>
</evidence>
<keyword evidence="12" id="KW-0378">Hydrolase</keyword>
<feature type="transmembrane region" description="Helical" evidence="23">
    <location>
        <begin position="24"/>
        <end position="47"/>
    </location>
</feature>
<organism evidence="26 27">
    <name type="scientific">Streptomyces nigrescens</name>
    <dbReference type="NCBI Taxonomy" id="1920"/>
    <lineage>
        <taxon>Bacteria</taxon>
        <taxon>Bacillati</taxon>
        <taxon>Actinomycetota</taxon>
        <taxon>Actinomycetes</taxon>
        <taxon>Kitasatosporales</taxon>
        <taxon>Streptomycetaceae</taxon>
        <taxon>Streptomyces</taxon>
    </lineage>
</organism>
<keyword evidence="11 26" id="KW-0418">Kinase</keyword>
<dbReference type="InterPro" id="IPR050980">
    <property type="entry name" value="2C_sensor_his_kinase"/>
</dbReference>
<evidence type="ECO:0000256" key="7">
    <source>
        <dbReference type="ARBA" id="ARBA00022553"/>
    </source>
</evidence>
<keyword evidence="14" id="KW-0460">Magnesium</keyword>
<evidence type="ECO:0000256" key="8">
    <source>
        <dbReference type="ARBA" id="ARBA00022679"/>
    </source>
</evidence>
<dbReference type="InterPro" id="IPR036097">
    <property type="entry name" value="HisK_dim/P_sf"/>
</dbReference>
<dbReference type="CDD" id="cd00082">
    <property type="entry name" value="HisKA"/>
    <property type="match status" value="1"/>
</dbReference>
<keyword evidence="23" id="KW-0472">Membrane</keyword>
<dbReference type="InterPro" id="IPR003661">
    <property type="entry name" value="HisK_dim/P_dom"/>
</dbReference>
<dbReference type="Proteomes" id="UP001059597">
    <property type="component" value="Plasmid SNP1"/>
</dbReference>
<dbReference type="Pfam" id="PF02518">
    <property type="entry name" value="HATPase_c"/>
    <property type="match status" value="1"/>
</dbReference>
<evidence type="ECO:0000256" key="4">
    <source>
        <dbReference type="ARBA" id="ARBA00004651"/>
    </source>
</evidence>
<name>A0ABM8A743_STRNI</name>
<dbReference type="SMART" id="SM00388">
    <property type="entry name" value="HisKA"/>
    <property type="match status" value="1"/>
</dbReference>
<dbReference type="InterPro" id="IPR003660">
    <property type="entry name" value="HAMP_dom"/>
</dbReference>
<evidence type="ECO:0000313" key="27">
    <source>
        <dbReference type="Proteomes" id="UP001059597"/>
    </source>
</evidence>
<dbReference type="InterPro" id="IPR005467">
    <property type="entry name" value="His_kinase_dom"/>
</dbReference>
<dbReference type="Gene3D" id="3.30.565.10">
    <property type="entry name" value="Histidine kinase-like ATPase, C-terminal domain"/>
    <property type="match status" value="1"/>
</dbReference>
<dbReference type="PANTHER" id="PTHR44936">
    <property type="entry name" value="SENSOR PROTEIN CREC"/>
    <property type="match status" value="1"/>
</dbReference>
<sequence>MTPRRSRLTAVVARCWPRTLRGRLSLVALTTAALVMVILTVVFNAIVRQHLRQQADDELRTRAAAVAATVDTRHDPVRVLETGDDALLDANVWVYAGARVLEHPASAPAHGTVSRAAAHLAARAGARCATLESAAPIRLCAEPAGHTRAGAPPATVVTAMDLGPYRASASTLLVASLALDGTVLACTYVLTRLAVRRALRPVRTMTDQATQWGAVASGQRFGGAGRPVELARLGASLDELLDRIRAVLRHEQQLTRELSHELRNPLARITAELDWWRARPRTTADTRTTHAAIADAADSMRTICDTLLDEARATAHTAPGTTDVMGVLRRLTDRLRMPGKVPVTVTGPKTLTVGVPAALLERMVGPLADNALRYAHARVTIRASQEPGGVRVAVVDDGPGVPADFAPQLFQPGRRADPEDGHGGAGLGLPLARRLARSAGGEVGHDAEHTPGARFVVDLPGG</sequence>
<dbReference type="EC" id="2.7.13.3" evidence="5"/>
<evidence type="ECO:0000256" key="1">
    <source>
        <dbReference type="ARBA" id="ARBA00000085"/>
    </source>
</evidence>
<evidence type="ECO:0000259" key="24">
    <source>
        <dbReference type="PROSITE" id="PS50109"/>
    </source>
</evidence>
<evidence type="ECO:0000256" key="20">
    <source>
        <dbReference type="ARBA" id="ARBA00023211"/>
    </source>
</evidence>
<evidence type="ECO:0000259" key="25">
    <source>
        <dbReference type="PROSITE" id="PS50885"/>
    </source>
</evidence>
<evidence type="ECO:0000256" key="5">
    <source>
        <dbReference type="ARBA" id="ARBA00012438"/>
    </source>
</evidence>
<gene>
    <name evidence="26" type="ORF">HEK616_80190</name>
</gene>
<evidence type="ECO:0000256" key="6">
    <source>
        <dbReference type="ARBA" id="ARBA00022475"/>
    </source>
</evidence>
<dbReference type="CDD" id="cd00075">
    <property type="entry name" value="HATPase"/>
    <property type="match status" value="1"/>
</dbReference>
<evidence type="ECO:0000256" key="3">
    <source>
        <dbReference type="ARBA" id="ARBA00001946"/>
    </source>
</evidence>
<keyword evidence="18" id="KW-0346">Stress response</keyword>
<keyword evidence="16 23" id="KW-1133">Transmembrane helix</keyword>
<feature type="domain" description="HAMP" evidence="25">
    <location>
        <begin position="196"/>
        <end position="249"/>
    </location>
</feature>
<evidence type="ECO:0000256" key="12">
    <source>
        <dbReference type="ARBA" id="ARBA00022801"/>
    </source>
</evidence>
<evidence type="ECO:0000313" key="26">
    <source>
        <dbReference type="EMBL" id="BDM74532.1"/>
    </source>
</evidence>
<dbReference type="GO" id="GO:0016301">
    <property type="term" value="F:kinase activity"/>
    <property type="evidence" value="ECO:0007669"/>
    <property type="project" value="UniProtKB-KW"/>
</dbReference>
<keyword evidence="7" id="KW-0597">Phosphoprotein</keyword>
<evidence type="ECO:0000256" key="21">
    <source>
        <dbReference type="ARBA" id="ARBA00040454"/>
    </source>
</evidence>
<keyword evidence="15" id="KW-0904">Protein phosphatase</keyword>
<dbReference type="EMBL" id="AP026074">
    <property type="protein sequence ID" value="BDM74532.1"/>
    <property type="molecule type" value="Genomic_DNA"/>
</dbReference>
<dbReference type="Pfam" id="PF00512">
    <property type="entry name" value="HisKA"/>
    <property type="match status" value="1"/>
</dbReference>